<dbReference type="OrthoDB" id="10042427at2759"/>
<keyword evidence="2" id="KW-1185">Reference proteome</keyword>
<protein>
    <submittedName>
        <fullName evidence="1">Uncharacterized protein</fullName>
    </submittedName>
</protein>
<sequence>MKHHSRRLSVNDLQNSSAVVKDEFRDGYPSTTVKNKNIDAVRRLIKTDRHVTCHEIRFQADTKELFHQRNGHGQRFSSPEEAIETYEKHVSKVTSEEWHKLVYSNIPYSHTPIDPTMTRPDLEHYAFRVITKERERHLPQLVYREAAGRELLTRTSLPAAGGRTPESRGAPDLRLPLKLAVIEGALCRHSLIVPRNVFFWSPWDVFGFFLRGRIVGRDSL</sequence>
<name>A0A4C1USK4_EUMVA</name>
<evidence type="ECO:0000313" key="2">
    <source>
        <dbReference type="Proteomes" id="UP000299102"/>
    </source>
</evidence>
<comment type="caution">
    <text evidence="1">The sequence shown here is derived from an EMBL/GenBank/DDBJ whole genome shotgun (WGS) entry which is preliminary data.</text>
</comment>
<dbReference type="EMBL" id="BGZK01000220">
    <property type="protein sequence ID" value="GBP29428.1"/>
    <property type="molecule type" value="Genomic_DNA"/>
</dbReference>
<organism evidence="1 2">
    <name type="scientific">Eumeta variegata</name>
    <name type="common">Bagworm moth</name>
    <name type="synonym">Eumeta japonica</name>
    <dbReference type="NCBI Taxonomy" id="151549"/>
    <lineage>
        <taxon>Eukaryota</taxon>
        <taxon>Metazoa</taxon>
        <taxon>Ecdysozoa</taxon>
        <taxon>Arthropoda</taxon>
        <taxon>Hexapoda</taxon>
        <taxon>Insecta</taxon>
        <taxon>Pterygota</taxon>
        <taxon>Neoptera</taxon>
        <taxon>Endopterygota</taxon>
        <taxon>Lepidoptera</taxon>
        <taxon>Glossata</taxon>
        <taxon>Ditrysia</taxon>
        <taxon>Tineoidea</taxon>
        <taxon>Psychidae</taxon>
        <taxon>Oiketicinae</taxon>
        <taxon>Eumeta</taxon>
    </lineage>
</organism>
<reference evidence="1 2" key="1">
    <citation type="journal article" date="2019" name="Commun. Biol.">
        <title>The bagworm genome reveals a unique fibroin gene that provides high tensile strength.</title>
        <authorList>
            <person name="Kono N."/>
            <person name="Nakamura H."/>
            <person name="Ohtoshi R."/>
            <person name="Tomita M."/>
            <person name="Numata K."/>
            <person name="Arakawa K."/>
        </authorList>
    </citation>
    <scope>NUCLEOTIDE SEQUENCE [LARGE SCALE GENOMIC DNA]</scope>
</reference>
<dbReference type="AlphaFoldDB" id="A0A4C1USK4"/>
<evidence type="ECO:0000313" key="1">
    <source>
        <dbReference type="EMBL" id="GBP29428.1"/>
    </source>
</evidence>
<accession>A0A4C1USK4</accession>
<dbReference type="Proteomes" id="UP000299102">
    <property type="component" value="Unassembled WGS sequence"/>
</dbReference>
<proteinExistence type="predicted"/>
<gene>
    <name evidence="1" type="ORF">EVAR_22040_1</name>
</gene>